<evidence type="ECO:0000313" key="1">
    <source>
        <dbReference type="EMBL" id="KAI0060333.1"/>
    </source>
</evidence>
<sequence>SWIPFRQDYLEEVLRLDGRGLFAAATGCPRCGSDESPTIRCRDCVGQELLCLSCAVKGHSRNPLHMVERWTGSFFERVLLAQLGLTIQLNHPPGKACSYPLAGHKDFVVIHTNGIHTVSLDFCGCNAAEGIERRQQLLRTGWWPATPLNPQTAATFQCMDTFHLLSLQGKVTGYDFYKSLQLRTDNSGLTEVPDRLASFMMMARQWRHIMMMKRAGRGHDPEGIEGTKPGECAVMCPACPHPGINLPEDWEAAPKDRSWLYRLVLAMDANFRLKNRLRSSRAKDPGLNTGMAYFVGDDGYSEHLEKYFDQDQMSGCSRFAAVAAANLKGSKGLRVTGVGGIFCARHELWRPNGLGDLQKGERRYCNMDYVFLSSLVNVANKALLVSYDIACQWSKNLLSRARNLHFQLPGVIDFVVPKFHLPAHKQDCHAPYGLHYKFGAGQTDGEAPERNWADMNGAAASTKEMGPGARHDTLDDHCGHSNWRKFVRIVALLRRRLAVAVLEARDHSDVYTDFTAALKSDHPETMQEWEEEILAWERNETGRRNPYQKPPECEFPLSTHVSMILTSAFIILYARPFLLIRYCRLKLRLEAHGDRTTHQAAQVQESRTAILRLVRRLRGEQEFHMPRIASIIASDESASSHTTQRPELIKLYFPSDFPTDERHEFCEPTLSTMESKLRYAAMSEALDDLRHQLRFRTYMNNWKIKNVKGQRPNTRARGTQTSIEVCIKRAVETYRLHRKAYFSLVGDGPWQDKFRVLADQDIRGLGERLIDGMNAAAEERVREFVRSRNGGTASGESRYVLPWIWYSAGKDLNSEDLEMGDGELIAAFSDYLKLEWFKTRARSKRWMEEVVFLCEEMRRVTVTCTWKADWWRARGAFRDVSSAELEEGLRAYSAKQAHLFQNIAIRSTLEWAQIQGTAEEFL</sequence>
<feature type="non-terminal residue" evidence="1">
    <location>
        <position position="922"/>
    </location>
</feature>
<reference evidence="1" key="2">
    <citation type="journal article" date="2022" name="New Phytol.">
        <title>Evolutionary transition to the ectomycorrhizal habit in the genomes of a hyperdiverse lineage of mushroom-forming fungi.</title>
        <authorList>
            <person name="Looney B."/>
            <person name="Miyauchi S."/>
            <person name="Morin E."/>
            <person name="Drula E."/>
            <person name="Courty P.E."/>
            <person name="Kohler A."/>
            <person name="Kuo A."/>
            <person name="LaButti K."/>
            <person name="Pangilinan J."/>
            <person name="Lipzen A."/>
            <person name="Riley R."/>
            <person name="Andreopoulos W."/>
            <person name="He G."/>
            <person name="Johnson J."/>
            <person name="Nolan M."/>
            <person name="Tritt A."/>
            <person name="Barry K.W."/>
            <person name="Grigoriev I.V."/>
            <person name="Nagy L.G."/>
            <person name="Hibbett D."/>
            <person name="Henrissat B."/>
            <person name="Matheny P.B."/>
            <person name="Labbe J."/>
            <person name="Martin F.M."/>
        </authorList>
    </citation>
    <scope>NUCLEOTIDE SEQUENCE</scope>
    <source>
        <strain evidence="1">HHB10654</strain>
    </source>
</reference>
<proteinExistence type="predicted"/>
<dbReference type="EMBL" id="MU277219">
    <property type="protein sequence ID" value="KAI0060333.1"/>
    <property type="molecule type" value="Genomic_DNA"/>
</dbReference>
<keyword evidence="2" id="KW-1185">Reference proteome</keyword>
<organism evidence="1 2">
    <name type="scientific">Artomyces pyxidatus</name>
    <dbReference type="NCBI Taxonomy" id="48021"/>
    <lineage>
        <taxon>Eukaryota</taxon>
        <taxon>Fungi</taxon>
        <taxon>Dikarya</taxon>
        <taxon>Basidiomycota</taxon>
        <taxon>Agaricomycotina</taxon>
        <taxon>Agaricomycetes</taxon>
        <taxon>Russulales</taxon>
        <taxon>Auriscalpiaceae</taxon>
        <taxon>Artomyces</taxon>
    </lineage>
</organism>
<comment type="caution">
    <text evidence="1">The sequence shown here is derived from an EMBL/GenBank/DDBJ whole genome shotgun (WGS) entry which is preliminary data.</text>
</comment>
<feature type="non-terminal residue" evidence="1">
    <location>
        <position position="1"/>
    </location>
</feature>
<evidence type="ECO:0000313" key="2">
    <source>
        <dbReference type="Proteomes" id="UP000814140"/>
    </source>
</evidence>
<protein>
    <submittedName>
        <fullName evidence="1">Uncharacterized protein</fullName>
    </submittedName>
</protein>
<accession>A0ACB8SVR0</accession>
<name>A0ACB8SVR0_9AGAM</name>
<reference evidence="1" key="1">
    <citation type="submission" date="2021-03" db="EMBL/GenBank/DDBJ databases">
        <authorList>
            <consortium name="DOE Joint Genome Institute"/>
            <person name="Ahrendt S."/>
            <person name="Looney B.P."/>
            <person name="Miyauchi S."/>
            <person name="Morin E."/>
            <person name="Drula E."/>
            <person name="Courty P.E."/>
            <person name="Chicoki N."/>
            <person name="Fauchery L."/>
            <person name="Kohler A."/>
            <person name="Kuo A."/>
            <person name="Labutti K."/>
            <person name="Pangilinan J."/>
            <person name="Lipzen A."/>
            <person name="Riley R."/>
            <person name="Andreopoulos W."/>
            <person name="He G."/>
            <person name="Johnson J."/>
            <person name="Barry K.W."/>
            <person name="Grigoriev I.V."/>
            <person name="Nagy L."/>
            <person name="Hibbett D."/>
            <person name="Henrissat B."/>
            <person name="Matheny P.B."/>
            <person name="Labbe J."/>
            <person name="Martin F."/>
        </authorList>
    </citation>
    <scope>NUCLEOTIDE SEQUENCE</scope>
    <source>
        <strain evidence="1">HHB10654</strain>
    </source>
</reference>
<dbReference type="Proteomes" id="UP000814140">
    <property type="component" value="Unassembled WGS sequence"/>
</dbReference>
<gene>
    <name evidence="1" type="ORF">BV25DRAFT_1783282</name>
</gene>